<dbReference type="EMBL" id="BMAV01002387">
    <property type="protein sequence ID" value="GFY41272.1"/>
    <property type="molecule type" value="Genomic_DNA"/>
</dbReference>
<evidence type="ECO:0000313" key="2">
    <source>
        <dbReference type="Proteomes" id="UP000886998"/>
    </source>
</evidence>
<dbReference type="OrthoDB" id="10373942at2759"/>
<proteinExistence type="predicted"/>
<organism evidence="1 2">
    <name type="scientific">Trichonephila inaurata madagascariensis</name>
    <dbReference type="NCBI Taxonomy" id="2747483"/>
    <lineage>
        <taxon>Eukaryota</taxon>
        <taxon>Metazoa</taxon>
        <taxon>Ecdysozoa</taxon>
        <taxon>Arthropoda</taxon>
        <taxon>Chelicerata</taxon>
        <taxon>Arachnida</taxon>
        <taxon>Araneae</taxon>
        <taxon>Araneomorphae</taxon>
        <taxon>Entelegynae</taxon>
        <taxon>Araneoidea</taxon>
        <taxon>Nephilidae</taxon>
        <taxon>Trichonephila</taxon>
        <taxon>Trichonephila inaurata</taxon>
    </lineage>
</organism>
<sequence length="106" mass="12232">MYKSNWQNLCEKLDHRTSNIKLWKPAKQIDNLKPSKEETNAIISDNGHVSVDAREAAEALAQHYPNESRLAFSSSDKHLVRVTRDQIKSCWDRSVDNSMLISPYPY</sequence>
<accession>A0A8X6WTN5</accession>
<reference evidence="1" key="1">
    <citation type="submission" date="2020-08" db="EMBL/GenBank/DDBJ databases">
        <title>Multicomponent nature underlies the extraordinary mechanical properties of spider dragline silk.</title>
        <authorList>
            <person name="Kono N."/>
            <person name="Nakamura H."/>
            <person name="Mori M."/>
            <person name="Yoshida Y."/>
            <person name="Ohtoshi R."/>
            <person name="Malay A.D."/>
            <person name="Moran D.A.P."/>
            <person name="Tomita M."/>
            <person name="Numata K."/>
            <person name="Arakawa K."/>
        </authorList>
    </citation>
    <scope>NUCLEOTIDE SEQUENCE</scope>
</reference>
<dbReference type="Proteomes" id="UP000886998">
    <property type="component" value="Unassembled WGS sequence"/>
</dbReference>
<keyword evidence="2" id="KW-1185">Reference proteome</keyword>
<comment type="caution">
    <text evidence="1">The sequence shown here is derived from an EMBL/GenBank/DDBJ whole genome shotgun (WGS) entry which is preliminary data.</text>
</comment>
<name>A0A8X6WTN5_9ARAC</name>
<evidence type="ECO:0000313" key="1">
    <source>
        <dbReference type="EMBL" id="GFY41272.1"/>
    </source>
</evidence>
<dbReference type="AlphaFoldDB" id="A0A8X6WTN5"/>
<protein>
    <submittedName>
        <fullName evidence="1">RNase H domain-containing protein</fullName>
    </submittedName>
</protein>
<gene>
    <name evidence="1" type="primary">X975_26775</name>
    <name evidence="1" type="ORF">TNIN_333541</name>
</gene>